<dbReference type="InterPro" id="IPR051829">
    <property type="entry name" value="Multiheme_Cytochr_ET"/>
</dbReference>
<dbReference type="Pfam" id="PF13435">
    <property type="entry name" value="Cytochrome_C554"/>
    <property type="match status" value="1"/>
</dbReference>
<dbReference type="SUPFAM" id="SSF48695">
    <property type="entry name" value="Multiheme cytochromes"/>
    <property type="match status" value="1"/>
</dbReference>
<dbReference type="RefSeq" id="WP_289164489.1">
    <property type="nucleotide sequence ID" value="NZ_JASZZN010000011.1"/>
</dbReference>
<feature type="compositionally biased region" description="Polar residues" evidence="2">
    <location>
        <begin position="81"/>
        <end position="92"/>
    </location>
</feature>
<keyword evidence="5" id="KW-1185">Reference proteome</keyword>
<keyword evidence="1" id="KW-0732">Signal</keyword>
<organism evidence="4 5">
    <name type="scientific">Roseiconus lacunae</name>
    <dbReference type="NCBI Taxonomy" id="2605694"/>
    <lineage>
        <taxon>Bacteria</taxon>
        <taxon>Pseudomonadati</taxon>
        <taxon>Planctomycetota</taxon>
        <taxon>Planctomycetia</taxon>
        <taxon>Pirellulales</taxon>
        <taxon>Pirellulaceae</taxon>
        <taxon>Roseiconus</taxon>
    </lineage>
</organism>
<dbReference type="Gene3D" id="1.10.1130.10">
    <property type="entry name" value="Flavocytochrome C3, Chain A"/>
    <property type="match status" value="2"/>
</dbReference>
<dbReference type="PANTHER" id="PTHR35038">
    <property type="entry name" value="DISSIMILATORY SULFITE REDUCTASE SIRA"/>
    <property type="match status" value="1"/>
</dbReference>
<evidence type="ECO:0000313" key="4">
    <source>
        <dbReference type="EMBL" id="MDM4016911.1"/>
    </source>
</evidence>
<dbReference type="Proteomes" id="UP001239462">
    <property type="component" value="Unassembled WGS sequence"/>
</dbReference>
<evidence type="ECO:0000313" key="5">
    <source>
        <dbReference type="Proteomes" id="UP001239462"/>
    </source>
</evidence>
<protein>
    <submittedName>
        <fullName evidence="4">Multiheme c-type cytochrome</fullName>
    </submittedName>
</protein>
<name>A0ABT7PK79_9BACT</name>
<feature type="domain" description="Cytochrome c-552/4" evidence="3">
    <location>
        <begin position="271"/>
        <end position="308"/>
    </location>
</feature>
<evidence type="ECO:0000259" key="3">
    <source>
        <dbReference type="Pfam" id="PF13435"/>
    </source>
</evidence>
<accession>A0ABT7PK79</accession>
<comment type="caution">
    <text evidence="4">The sequence shown here is derived from an EMBL/GenBank/DDBJ whole genome shotgun (WGS) entry which is preliminary data.</text>
</comment>
<sequence length="711" mass="78611">MATWFIAIAILAVAVCVFLGIRFRSGVVFLSASVLCLAALAVLMPREVNPIAEQSLSDPPESAPSKVGELRSSETIRQGERSNSSPDQTVSPRPNAARTTVPPASAGEQPSDDTPDVTLAKLEVFRPIEVPTDGFVGSDACVDCHPNNHATWAASYHSTMTQVADPEIVLGDFDDVSITNLGHQYKMQMKDGVCSVVTTDPEDPSKLIDAPVVMTTGSHHMQVYWFATGEQRLVGMFPLIHLNETGEWIPRQSAFLVPPGIDSSFEMGRWNDVCSGCHSTQRKGRRLASGQWDTHVGEFGISCEACHGPGADHLAFHAQPSRSLEDEGSANRLAKDPIVNPANLSKVRSGQVCGQCHSVIDPKRMDLQFQEHGHQYRPGKDLTETHSVWHRDSPEFERTRKTLNYPDLDTLLNETYYPDGMIRVSGREYNGLIDSPCYLNGEMTCLSCHDLHQDASDTRPIKEWANDQLSEKALANDACTQCHDSQQYGTTHTHHAPESVGSNCYNCHMPHTTYGLLKAIRSHQISSPDVGKDHAAKRPNACNLCHLDQTLAWSADHLDQWYDIEPPTLDPVESSIAASIIWLTRSDAGQRAIAAWHMGWEHAQIASGNEWQLPFLTALVDDDYEAIRLIARRSIQSLPGGADFTFDVVTSSTSDERQLKALQLLQSWLQRKRSKEIQRPELLILGEEGIAVDQLRALIDQRDHTPVSLSE</sequence>
<evidence type="ECO:0000256" key="1">
    <source>
        <dbReference type="ARBA" id="ARBA00022729"/>
    </source>
</evidence>
<gene>
    <name evidence="4" type="ORF">QTN89_15800</name>
</gene>
<dbReference type="InterPro" id="IPR023155">
    <property type="entry name" value="Cyt_c-552/4"/>
</dbReference>
<feature type="compositionally biased region" description="Basic and acidic residues" evidence="2">
    <location>
        <begin position="68"/>
        <end position="80"/>
    </location>
</feature>
<dbReference type="InterPro" id="IPR036280">
    <property type="entry name" value="Multihaem_cyt_sf"/>
</dbReference>
<reference evidence="4 5" key="1">
    <citation type="submission" date="2023-06" db="EMBL/GenBank/DDBJ databases">
        <title>Roseiconus lacunae JC819 isolated from Gulf of Mannar region, Tamil Nadu.</title>
        <authorList>
            <person name="Pk S."/>
            <person name="Ch S."/>
            <person name="Ch V.R."/>
        </authorList>
    </citation>
    <scope>NUCLEOTIDE SEQUENCE [LARGE SCALE GENOMIC DNA]</scope>
    <source>
        <strain evidence="4 5">JC819</strain>
    </source>
</reference>
<feature type="region of interest" description="Disordered" evidence="2">
    <location>
        <begin position="52"/>
        <end position="116"/>
    </location>
</feature>
<proteinExistence type="predicted"/>
<evidence type="ECO:0000256" key="2">
    <source>
        <dbReference type="SAM" id="MobiDB-lite"/>
    </source>
</evidence>
<dbReference type="PANTHER" id="PTHR35038:SF8">
    <property type="entry name" value="C-TYPE POLYHEME CYTOCHROME OMCC"/>
    <property type="match status" value="1"/>
</dbReference>
<dbReference type="EMBL" id="JASZZN010000011">
    <property type="protein sequence ID" value="MDM4016911.1"/>
    <property type="molecule type" value="Genomic_DNA"/>
</dbReference>